<organism evidence="1 2">
    <name type="scientific">Orientia tsutsugamushi</name>
    <name type="common">Rickettsia tsutsugamushi</name>
    <dbReference type="NCBI Taxonomy" id="784"/>
    <lineage>
        <taxon>Bacteria</taxon>
        <taxon>Pseudomonadati</taxon>
        <taxon>Pseudomonadota</taxon>
        <taxon>Alphaproteobacteria</taxon>
        <taxon>Rickettsiales</taxon>
        <taxon>Rickettsiaceae</taxon>
        <taxon>Rickettsieae</taxon>
        <taxon>Orientia</taxon>
    </lineage>
</organism>
<dbReference type="Proteomes" id="UP000244992">
    <property type="component" value="Chromosome I"/>
</dbReference>
<gene>
    <name evidence="1" type="primary">traN</name>
    <name evidence="1" type="ORF">KATO_01852</name>
</gene>
<dbReference type="Pfam" id="PF06986">
    <property type="entry name" value="F_T4SS_TraN"/>
    <property type="match status" value="1"/>
</dbReference>
<reference evidence="2" key="1">
    <citation type="submission" date="2018-03" db="EMBL/GenBank/DDBJ databases">
        <authorList>
            <person name="Batty M. E."/>
            <person name="Batty M E."/>
        </authorList>
    </citation>
    <scope>NUCLEOTIDE SEQUENCE [LARGE SCALE GENOMIC DNA]</scope>
</reference>
<dbReference type="EMBL" id="LS398550">
    <property type="protein sequence ID" value="SPR11353.1"/>
    <property type="molecule type" value="Genomic_DNA"/>
</dbReference>
<evidence type="ECO:0000313" key="2">
    <source>
        <dbReference type="Proteomes" id="UP000244992"/>
    </source>
</evidence>
<evidence type="ECO:0000313" key="1">
    <source>
        <dbReference type="EMBL" id="SPR11353.1"/>
    </source>
</evidence>
<accession>A0A2U3RDS2</accession>
<proteinExistence type="predicted"/>
<name>A0A2U3RDS2_ORITS</name>
<dbReference type="AlphaFoldDB" id="A0A2U3RDS2"/>
<protein>
    <submittedName>
        <fullName evidence="1">Conjugal transfer protein TraN</fullName>
    </submittedName>
</protein>
<dbReference type="InterPro" id="IPR014121">
    <property type="entry name" value="TraN_Ftype"/>
</dbReference>
<sequence length="266" mass="31018">MLFQAENSKNNALTQHNINDQNYMIANSMRIESDPLSALDSSNFVTQTSTTNTEIIQSCTEGSKFNIELIRELNVECRLENVWLPWQSRQMEFATEKIKENHSNWLKSRSDVYDDESGAQIYCLADDPEAIVKQMKWAIANRLGVSIHHIGTYFTQAFINEKYILGYEYRDKTQELREVAEYWQVLNPELEQLTESNECYEVNRINYDGGDRVFFDKFKVNRPYWKQKIVFSCTSDPKDGCKHLKIQNCELKNSTCQKSVANICLL</sequence>